<evidence type="ECO:0000256" key="1">
    <source>
        <dbReference type="SAM" id="MobiDB-lite"/>
    </source>
</evidence>
<protein>
    <submittedName>
        <fullName evidence="4">ENTH domain-containing protein</fullName>
    </submittedName>
</protein>
<dbReference type="PROSITE" id="PS50942">
    <property type="entry name" value="ENTH"/>
    <property type="match status" value="1"/>
</dbReference>
<evidence type="ECO:0000313" key="4">
    <source>
        <dbReference type="WBParaSite" id="PDA_v2.g7333.t1"/>
    </source>
</evidence>
<evidence type="ECO:0000313" key="3">
    <source>
        <dbReference type="Proteomes" id="UP000887578"/>
    </source>
</evidence>
<dbReference type="Pfam" id="PF01417">
    <property type="entry name" value="ENTH"/>
    <property type="match status" value="1"/>
</dbReference>
<accession>A0A914QUF0</accession>
<dbReference type="PANTHER" id="PTHR12276:SF45">
    <property type="entry name" value="CLATHRIN INTERACTOR 1"/>
    <property type="match status" value="1"/>
</dbReference>
<feature type="region of interest" description="Disordered" evidence="1">
    <location>
        <begin position="147"/>
        <end position="178"/>
    </location>
</feature>
<dbReference type="SUPFAM" id="SSF48464">
    <property type="entry name" value="ENTH/VHS domain"/>
    <property type="match status" value="1"/>
</dbReference>
<keyword evidence="3" id="KW-1185">Reference proteome</keyword>
<proteinExistence type="predicted"/>
<dbReference type="WBParaSite" id="PDA_v2.g7333.t1">
    <property type="protein sequence ID" value="PDA_v2.g7333.t1"/>
    <property type="gene ID" value="PDA_v2.g7333"/>
</dbReference>
<dbReference type="InterPro" id="IPR013809">
    <property type="entry name" value="ENTH"/>
</dbReference>
<dbReference type="GO" id="GO:0005543">
    <property type="term" value="F:phospholipid binding"/>
    <property type="evidence" value="ECO:0007669"/>
    <property type="project" value="TreeGrafter"/>
</dbReference>
<dbReference type="InterPro" id="IPR008942">
    <property type="entry name" value="ENTH_VHS"/>
</dbReference>
<dbReference type="PANTHER" id="PTHR12276">
    <property type="entry name" value="EPSIN/ENT-RELATED"/>
    <property type="match status" value="1"/>
</dbReference>
<dbReference type="Proteomes" id="UP000887578">
    <property type="component" value="Unplaced"/>
</dbReference>
<sequence>MAFKNVQRGVKNFAYTKVERKVRKATNNDPWNPSGLLMSEIAEHTKDPTNFKRIMVLIFNRLDEDRKQWRHIFKALYLLEYLLKAGDLKVKAACISNSARIGKLRYFQLDEDRHHGAKIRQLVESIFFILDNEEAFEKERQRSAKSRERCFGESSSSKGGGIDSAAATSAPSASTAPSKFDQRYAEWKKRKELKKVVKATRKFGQENALQLALALSEVEVQEVELGVEQEEEMIQTAIEQSKSLQHVEAAENRPFSPPPILPLASLSKTNVIDEIANEIMALDFYQPVSPVPTSPQQLLNDSFKVTPCTPTTPSSKNLPDFTSPSFNPFEVPYKSMIQSAVTPSLLSPQSQILPDISLSFDPFADATAKSLLHNSASAGYLPELHPSVGGGDTVIKANSSDNLKKKRNLACVIPFPPTNNNDPWTPTPTSTTNFDFFKKDTVTQTLSANGSTLNEAYQKMESDFHHFNFMATTSQNSTTELSSQLSPSTTNAFSNDVISINGKQYSPTNPFVKDLLFK</sequence>
<feature type="compositionally biased region" description="Low complexity" evidence="1">
    <location>
        <begin position="164"/>
        <end position="178"/>
    </location>
</feature>
<dbReference type="GO" id="GO:0005768">
    <property type="term" value="C:endosome"/>
    <property type="evidence" value="ECO:0007669"/>
    <property type="project" value="TreeGrafter"/>
</dbReference>
<feature type="domain" description="ENTH" evidence="2">
    <location>
        <begin position="10"/>
        <end position="140"/>
    </location>
</feature>
<organism evidence="3 4">
    <name type="scientific">Panagrolaimus davidi</name>
    <dbReference type="NCBI Taxonomy" id="227884"/>
    <lineage>
        <taxon>Eukaryota</taxon>
        <taxon>Metazoa</taxon>
        <taxon>Ecdysozoa</taxon>
        <taxon>Nematoda</taxon>
        <taxon>Chromadorea</taxon>
        <taxon>Rhabditida</taxon>
        <taxon>Tylenchina</taxon>
        <taxon>Panagrolaimomorpha</taxon>
        <taxon>Panagrolaimoidea</taxon>
        <taxon>Panagrolaimidae</taxon>
        <taxon>Panagrolaimus</taxon>
    </lineage>
</organism>
<dbReference type="GO" id="GO:0030276">
    <property type="term" value="F:clathrin binding"/>
    <property type="evidence" value="ECO:0007669"/>
    <property type="project" value="TreeGrafter"/>
</dbReference>
<dbReference type="GO" id="GO:0006897">
    <property type="term" value="P:endocytosis"/>
    <property type="evidence" value="ECO:0007669"/>
    <property type="project" value="TreeGrafter"/>
</dbReference>
<dbReference type="AlphaFoldDB" id="A0A914QUF0"/>
<dbReference type="GO" id="GO:0005886">
    <property type="term" value="C:plasma membrane"/>
    <property type="evidence" value="ECO:0007669"/>
    <property type="project" value="TreeGrafter"/>
</dbReference>
<dbReference type="Gene3D" id="1.25.40.90">
    <property type="match status" value="1"/>
</dbReference>
<dbReference type="GO" id="GO:0030125">
    <property type="term" value="C:clathrin vesicle coat"/>
    <property type="evidence" value="ECO:0007669"/>
    <property type="project" value="TreeGrafter"/>
</dbReference>
<reference evidence="4" key="1">
    <citation type="submission" date="2022-11" db="UniProtKB">
        <authorList>
            <consortium name="WormBaseParasite"/>
        </authorList>
    </citation>
    <scope>IDENTIFICATION</scope>
</reference>
<dbReference type="CDD" id="cd03571">
    <property type="entry name" value="ENTH"/>
    <property type="match status" value="1"/>
</dbReference>
<dbReference type="SMART" id="SM00273">
    <property type="entry name" value="ENTH"/>
    <property type="match status" value="1"/>
</dbReference>
<name>A0A914QUF0_9BILA</name>
<evidence type="ECO:0000259" key="2">
    <source>
        <dbReference type="PROSITE" id="PS50942"/>
    </source>
</evidence>